<comment type="similarity">
    <text evidence="6">Belongs to the TMEM104 family.</text>
</comment>
<dbReference type="Proteomes" id="UP001151699">
    <property type="component" value="Chromosome B"/>
</dbReference>
<feature type="domain" description="Amino acid transporter transmembrane" evidence="8">
    <location>
        <begin position="131"/>
        <end position="452"/>
    </location>
</feature>
<dbReference type="PANTHER" id="PTHR16189">
    <property type="entry name" value="TRANSMEMBRANE PROTEIN 104-RELATED"/>
    <property type="match status" value="1"/>
</dbReference>
<feature type="transmembrane region" description="Helical" evidence="7">
    <location>
        <begin position="311"/>
        <end position="332"/>
    </location>
</feature>
<evidence type="ECO:0000256" key="2">
    <source>
        <dbReference type="ARBA" id="ARBA00022692"/>
    </source>
</evidence>
<organism evidence="9 10">
    <name type="scientific">Pseudolycoriella hygida</name>
    <dbReference type="NCBI Taxonomy" id="35572"/>
    <lineage>
        <taxon>Eukaryota</taxon>
        <taxon>Metazoa</taxon>
        <taxon>Ecdysozoa</taxon>
        <taxon>Arthropoda</taxon>
        <taxon>Hexapoda</taxon>
        <taxon>Insecta</taxon>
        <taxon>Pterygota</taxon>
        <taxon>Neoptera</taxon>
        <taxon>Endopterygota</taxon>
        <taxon>Diptera</taxon>
        <taxon>Nematocera</taxon>
        <taxon>Sciaroidea</taxon>
        <taxon>Sciaridae</taxon>
        <taxon>Pseudolycoriella</taxon>
    </lineage>
</organism>
<gene>
    <name evidence="9" type="ORF">Bhyg_06885</name>
</gene>
<name>A0A9Q0S3F4_9DIPT</name>
<evidence type="ECO:0000256" key="1">
    <source>
        <dbReference type="ARBA" id="ARBA00004141"/>
    </source>
</evidence>
<keyword evidence="5" id="KW-0325">Glycoprotein</keyword>
<feature type="transmembrane region" description="Helical" evidence="7">
    <location>
        <begin position="146"/>
        <end position="166"/>
    </location>
</feature>
<keyword evidence="2 7" id="KW-0812">Transmembrane</keyword>
<proteinExistence type="inferred from homology"/>
<comment type="caution">
    <text evidence="9">The sequence shown here is derived from an EMBL/GenBank/DDBJ whole genome shotgun (WGS) entry which is preliminary data.</text>
</comment>
<dbReference type="EMBL" id="WJQU01000002">
    <property type="protein sequence ID" value="KAJ6641940.1"/>
    <property type="molecule type" value="Genomic_DNA"/>
</dbReference>
<reference evidence="9" key="1">
    <citation type="submission" date="2022-07" db="EMBL/GenBank/DDBJ databases">
        <authorList>
            <person name="Trinca V."/>
            <person name="Uliana J.V.C."/>
            <person name="Torres T.T."/>
            <person name="Ward R.J."/>
            <person name="Monesi N."/>
        </authorList>
    </citation>
    <scope>NUCLEOTIDE SEQUENCE</scope>
    <source>
        <strain evidence="9">HSMRA1968</strain>
        <tissue evidence="9">Whole embryos</tissue>
    </source>
</reference>
<evidence type="ECO:0000256" key="3">
    <source>
        <dbReference type="ARBA" id="ARBA00022989"/>
    </source>
</evidence>
<evidence type="ECO:0000256" key="5">
    <source>
        <dbReference type="ARBA" id="ARBA00023180"/>
    </source>
</evidence>
<evidence type="ECO:0000256" key="7">
    <source>
        <dbReference type="SAM" id="Phobius"/>
    </source>
</evidence>
<feature type="transmembrane region" description="Helical" evidence="7">
    <location>
        <begin position="239"/>
        <end position="257"/>
    </location>
</feature>
<feature type="domain" description="Amino acid transporter transmembrane" evidence="8">
    <location>
        <begin position="13"/>
        <end position="66"/>
    </location>
</feature>
<dbReference type="OrthoDB" id="294541at2759"/>
<evidence type="ECO:0000313" key="9">
    <source>
        <dbReference type="EMBL" id="KAJ6641940.1"/>
    </source>
</evidence>
<dbReference type="AlphaFoldDB" id="A0A9Q0S3F4"/>
<sequence length="510" mass="56941">MPLREAGSGDEYSPWIGLIFIFNLIVGTGALTLPAAFAKAGWCIGLLLIIILAFISYITVTFVIESIACANAVIHWRRLQYLKRDRLATDDEVDSSDHYEPLNPDISDSSIEHTPLFSQSSRYYVLDHKIELGEMAGLFFNDLGRILFYLCIAIYLYGDLSIYSAAVSKSLRDVICDRNATSANMTDDQLELEPCWQDYKTITRLDCYRLSLVGFIVLLGPFTFFNVTKTKYIQMLTVLLRWLAFTVMISIAVHRLFSEGKQGHPPAANIYGVPALFGACVYSFMCHHSLPSLVAPISSKQSLKSLLSVDYSLIAAFYLCLALTGAFAFSHLEDLYTLNFVPGEQSSTFLKIVEYFLSLFPVFTLSASFPIIAITLRNNLQTLFIDTTRLESYNFFLRRILFPLLAIVPPFMVTYYTDSLTSLVGFTGSYAGSGIQYIIPIALVYSARRTCSDLLGQGIQNDFRSPFVHNGWLVGVGIWAITCVILVTILSKWINDPPSSLKGSGSKKQV</sequence>
<feature type="transmembrane region" description="Helical" evidence="7">
    <location>
        <begin position="467"/>
        <end position="490"/>
    </location>
</feature>
<evidence type="ECO:0000259" key="8">
    <source>
        <dbReference type="Pfam" id="PF01490"/>
    </source>
</evidence>
<dbReference type="InterPro" id="IPR013057">
    <property type="entry name" value="AA_transpt_TM"/>
</dbReference>
<evidence type="ECO:0000313" key="10">
    <source>
        <dbReference type="Proteomes" id="UP001151699"/>
    </source>
</evidence>
<feature type="transmembrane region" description="Helical" evidence="7">
    <location>
        <begin position="269"/>
        <end position="290"/>
    </location>
</feature>
<keyword evidence="10" id="KW-1185">Reference proteome</keyword>
<feature type="transmembrane region" description="Helical" evidence="7">
    <location>
        <begin position="352"/>
        <end position="376"/>
    </location>
</feature>
<dbReference type="PANTHER" id="PTHR16189:SF0">
    <property type="entry name" value="TRANSMEMBRANE PROTEIN 104"/>
    <property type="match status" value="1"/>
</dbReference>
<dbReference type="GO" id="GO:0016020">
    <property type="term" value="C:membrane"/>
    <property type="evidence" value="ECO:0007669"/>
    <property type="project" value="UniProtKB-SubCell"/>
</dbReference>
<comment type="subcellular location">
    <subcellularLocation>
        <location evidence="1">Membrane</location>
        <topology evidence="1">Multi-pass membrane protein</topology>
    </subcellularLocation>
</comment>
<feature type="transmembrane region" description="Helical" evidence="7">
    <location>
        <begin position="423"/>
        <end position="446"/>
    </location>
</feature>
<feature type="transmembrane region" description="Helical" evidence="7">
    <location>
        <begin position="396"/>
        <end position="417"/>
    </location>
</feature>
<feature type="transmembrane region" description="Helical" evidence="7">
    <location>
        <begin position="44"/>
        <end position="74"/>
    </location>
</feature>
<keyword evidence="3 7" id="KW-1133">Transmembrane helix</keyword>
<protein>
    <submittedName>
        <fullName evidence="9">Transmembrane protein</fullName>
    </submittedName>
</protein>
<keyword evidence="4 7" id="KW-0472">Membrane</keyword>
<feature type="transmembrane region" description="Helical" evidence="7">
    <location>
        <begin position="12"/>
        <end position="38"/>
    </location>
</feature>
<accession>A0A9Q0S3F4</accession>
<evidence type="ECO:0000256" key="4">
    <source>
        <dbReference type="ARBA" id="ARBA00023136"/>
    </source>
</evidence>
<dbReference type="Pfam" id="PF01490">
    <property type="entry name" value="Aa_trans"/>
    <property type="match status" value="2"/>
</dbReference>
<evidence type="ECO:0000256" key="6">
    <source>
        <dbReference type="ARBA" id="ARBA00038166"/>
    </source>
</evidence>